<dbReference type="InterPro" id="IPR050640">
    <property type="entry name" value="Bact_2-comp_sensor_kinase"/>
</dbReference>
<dbReference type="PANTHER" id="PTHR34220:SF7">
    <property type="entry name" value="SENSOR HISTIDINE KINASE YPDA"/>
    <property type="match status" value="1"/>
</dbReference>
<comment type="caution">
    <text evidence="4">The sequence shown here is derived from an EMBL/GenBank/DDBJ whole genome shotgun (WGS) entry which is preliminary data.</text>
</comment>
<gene>
    <name evidence="4" type="ORF">SAMN06264346_102356</name>
</gene>
<proteinExistence type="predicted"/>
<dbReference type="Gene3D" id="3.30.565.10">
    <property type="entry name" value="Histidine kinase-like ATPase, C-terminal domain"/>
    <property type="match status" value="1"/>
</dbReference>
<dbReference type="InterPro" id="IPR036890">
    <property type="entry name" value="HATPase_C_sf"/>
</dbReference>
<name>A0ABY1NK69_9FLAO</name>
<feature type="transmembrane region" description="Helical" evidence="2">
    <location>
        <begin position="392"/>
        <end position="410"/>
    </location>
</feature>
<keyword evidence="2" id="KW-1133">Transmembrane helix</keyword>
<feature type="domain" description="Signal transduction histidine kinase internal region" evidence="3">
    <location>
        <begin position="429"/>
        <end position="508"/>
    </location>
</feature>
<evidence type="ECO:0000259" key="3">
    <source>
        <dbReference type="Pfam" id="PF06580"/>
    </source>
</evidence>
<keyword evidence="1" id="KW-0802">TPR repeat</keyword>
<dbReference type="SUPFAM" id="SSF48452">
    <property type="entry name" value="TPR-like"/>
    <property type="match status" value="1"/>
</dbReference>
<dbReference type="SMART" id="SM00028">
    <property type="entry name" value="TPR"/>
    <property type="match status" value="6"/>
</dbReference>
<dbReference type="PANTHER" id="PTHR34220">
    <property type="entry name" value="SENSOR HISTIDINE KINASE YPDA"/>
    <property type="match status" value="1"/>
</dbReference>
<dbReference type="Pfam" id="PF13181">
    <property type="entry name" value="TPR_8"/>
    <property type="match status" value="2"/>
</dbReference>
<dbReference type="Proteomes" id="UP001157960">
    <property type="component" value="Unassembled WGS sequence"/>
</dbReference>
<evidence type="ECO:0000256" key="1">
    <source>
        <dbReference type="PROSITE-ProRule" id="PRU00339"/>
    </source>
</evidence>
<dbReference type="Gene3D" id="1.25.40.10">
    <property type="entry name" value="Tetratricopeptide repeat domain"/>
    <property type="match status" value="2"/>
</dbReference>
<evidence type="ECO:0000313" key="4">
    <source>
        <dbReference type="EMBL" id="SMP11577.1"/>
    </source>
</evidence>
<accession>A0ABY1NK69</accession>
<dbReference type="SUPFAM" id="SSF55874">
    <property type="entry name" value="ATPase domain of HSP90 chaperone/DNA topoisomerase II/histidine kinase"/>
    <property type="match status" value="1"/>
</dbReference>
<evidence type="ECO:0000256" key="2">
    <source>
        <dbReference type="SAM" id="Phobius"/>
    </source>
</evidence>
<organism evidence="4 5">
    <name type="scientific">Chryseobacterium profundimaris</name>
    <dbReference type="NCBI Taxonomy" id="1387275"/>
    <lineage>
        <taxon>Bacteria</taxon>
        <taxon>Pseudomonadati</taxon>
        <taxon>Bacteroidota</taxon>
        <taxon>Flavobacteriia</taxon>
        <taxon>Flavobacteriales</taxon>
        <taxon>Weeksellaceae</taxon>
        <taxon>Chryseobacterium group</taxon>
        <taxon>Chryseobacterium</taxon>
    </lineage>
</organism>
<dbReference type="PROSITE" id="PS50005">
    <property type="entry name" value="TPR"/>
    <property type="match status" value="1"/>
</dbReference>
<protein>
    <submittedName>
        <fullName evidence="4">Tetratricopeptide repeat-containing protein</fullName>
    </submittedName>
</protein>
<keyword evidence="5" id="KW-1185">Reference proteome</keyword>
<reference evidence="4 5" key="1">
    <citation type="submission" date="2017-05" db="EMBL/GenBank/DDBJ databases">
        <authorList>
            <person name="Varghese N."/>
            <person name="Submissions S."/>
        </authorList>
    </citation>
    <scope>NUCLEOTIDE SEQUENCE [LARGE SCALE GENOMIC DNA]</scope>
    <source>
        <strain evidence="4 5">DSM 28214</strain>
    </source>
</reference>
<dbReference type="RefSeq" id="WP_283421389.1">
    <property type="nucleotide sequence ID" value="NZ_FXTZ01000002.1"/>
</dbReference>
<sequence>MKKNYCLIFLFFLFSVYSQYRIQDSLQLILSGTSNTAQKALILNRLSESYKTSDPYEMQKFARQALYFAKSSKDIKEELKAYQNLGTSEIILGDYNSALKYFNLTEQKIINLKSNNREIEEILAKTFGSKGIIFSEQNKYAQALANDFKALKIYEKYNIEIPLSKIYNNVGVVYRSIDDQEKALLYFIKSYKLQKKIKSSSLGATCSNIGLIYLHQNAFDKAKKFFDEGLKEFAGNPNPRDLGELYNNISQYYVTKKQPATAKEYLYTAEQSFNSIGDQFGLSDTYLFMAEIYFNENNLNRSFTTVTKSLEISKKLDLPETYMRSEALLSKIFDKKGDKENALIHLKNYNTAKEKLAKIENAKERIRTELIFESEKQQMEEKERADSEKIKLFLFFLLLGFLLTGTFFFYRNREKEKTILLQKQLTEFQHKALHLQMNPHFVFNCLAAISSFIMQNDKEDAIKYLAKFSKLMRLTLDFSKESFIAIDKEIEALTNYLELEQLRFNKKFDFKIIKDPLIEDDTALPSLLLQPYVENAVIHGVVPKAGKGFIKITFRLTDDVLVCEIEDDGVRIEISRRLKESSVNIHKSMALEISQKRLETLEELIKKKIRLTIEEIKTEQNVSEGTKVKLELPLKYIKD</sequence>
<dbReference type="InterPro" id="IPR010559">
    <property type="entry name" value="Sig_transdc_His_kin_internal"/>
</dbReference>
<dbReference type="InterPro" id="IPR019734">
    <property type="entry name" value="TPR_rpt"/>
</dbReference>
<keyword evidence="2" id="KW-0472">Membrane</keyword>
<keyword evidence="2" id="KW-0812">Transmembrane</keyword>
<dbReference type="EMBL" id="FXTZ01000002">
    <property type="protein sequence ID" value="SMP11577.1"/>
    <property type="molecule type" value="Genomic_DNA"/>
</dbReference>
<feature type="repeat" description="TPR" evidence="1">
    <location>
        <begin position="164"/>
        <end position="197"/>
    </location>
</feature>
<evidence type="ECO:0000313" key="5">
    <source>
        <dbReference type="Proteomes" id="UP001157960"/>
    </source>
</evidence>
<dbReference type="Pfam" id="PF06580">
    <property type="entry name" value="His_kinase"/>
    <property type="match status" value="1"/>
</dbReference>
<dbReference type="InterPro" id="IPR011990">
    <property type="entry name" value="TPR-like_helical_dom_sf"/>
</dbReference>